<dbReference type="PROSITE" id="PS50008">
    <property type="entry name" value="PIPLC_Y_DOMAIN"/>
    <property type="match status" value="1"/>
</dbReference>
<reference evidence="3" key="1">
    <citation type="journal article" date="2020" name="Nature">
        <title>Giant virus diversity and host interactions through global metagenomics.</title>
        <authorList>
            <person name="Schulz F."/>
            <person name="Roux S."/>
            <person name="Paez-Espino D."/>
            <person name="Jungbluth S."/>
            <person name="Walsh D.A."/>
            <person name="Denef V.J."/>
            <person name="McMahon K.D."/>
            <person name="Konstantinidis K.T."/>
            <person name="Eloe-Fadrosh E.A."/>
            <person name="Kyrpides N.C."/>
            <person name="Woyke T."/>
        </authorList>
    </citation>
    <scope>NUCLEOTIDE SEQUENCE</scope>
    <source>
        <strain evidence="3">GVMAG-M-3300023179-86</strain>
    </source>
</reference>
<dbReference type="Pfam" id="PF00388">
    <property type="entry name" value="PI-PLC-X"/>
    <property type="match status" value="1"/>
</dbReference>
<evidence type="ECO:0000313" key="3">
    <source>
        <dbReference type="EMBL" id="QHT77121.1"/>
    </source>
</evidence>
<dbReference type="EMBL" id="MN739916">
    <property type="protein sequence ID" value="QHT77121.1"/>
    <property type="molecule type" value="Genomic_DNA"/>
</dbReference>
<dbReference type="AlphaFoldDB" id="A0A6C0H943"/>
<dbReference type="Gene3D" id="3.20.20.190">
    <property type="entry name" value="Phosphatidylinositol (PI) phosphodiesterase"/>
    <property type="match status" value="1"/>
</dbReference>
<sequence length="370" mass="42135">MDNIKDFKKIFQRDDIVPYMFGGVMVILVISFFVYYLYMKNLMSSECNYMNNLYGTINGKIQSVNSKSPNSNYTLKDYYIKTAYNCCSGGSYKNDYVNTCNLTNVLKEGCRGLDFEIYSINDQPVIATSTSDSYYIKETYNSVPFADAMKIIVSYAFSTTGAPNPNDPILIHLRIKSTNQKMFQNLANILDSYDQYFMGPGTSYENRQSNFGNTKLLDLSKKIILIIDNSNKAFMDNRDLYEYVNILSNSVFMRALRNYDIKNTPDLAELQNFNKKNMTIAMPDKGSNPSNPSGVAARLTGCQMISMRYQLNDVNLQENNKFFNDAGCAFVLKPENLRDIPVTVPAPKQQNPAVSYQPRSVKTKNYSFNI</sequence>
<keyword evidence="1" id="KW-1133">Transmembrane helix</keyword>
<dbReference type="InterPro" id="IPR017946">
    <property type="entry name" value="PLC-like_Pdiesterase_TIM-brl"/>
</dbReference>
<dbReference type="InterPro" id="IPR001711">
    <property type="entry name" value="PLipase_C_Pinositol-sp_Y"/>
</dbReference>
<dbReference type="SUPFAM" id="SSF51695">
    <property type="entry name" value="PLC-like phosphodiesterases"/>
    <property type="match status" value="1"/>
</dbReference>
<name>A0A6C0H943_9ZZZZ</name>
<dbReference type="GO" id="GO:0035556">
    <property type="term" value="P:intracellular signal transduction"/>
    <property type="evidence" value="ECO:0007669"/>
    <property type="project" value="InterPro"/>
</dbReference>
<dbReference type="GO" id="GO:0006629">
    <property type="term" value="P:lipid metabolic process"/>
    <property type="evidence" value="ECO:0007669"/>
    <property type="project" value="InterPro"/>
</dbReference>
<proteinExistence type="predicted"/>
<feature type="domain" description="PI-PLC Y-box" evidence="2">
    <location>
        <begin position="301"/>
        <end position="338"/>
    </location>
</feature>
<dbReference type="GO" id="GO:0004435">
    <property type="term" value="F:phosphatidylinositol-4,5-bisphosphate phospholipase C activity"/>
    <property type="evidence" value="ECO:0007669"/>
    <property type="project" value="InterPro"/>
</dbReference>
<dbReference type="SMART" id="SM00149">
    <property type="entry name" value="PLCYc"/>
    <property type="match status" value="1"/>
</dbReference>
<evidence type="ECO:0000259" key="2">
    <source>
        <dbReference type="PROSITE" id="PS50008"/>
    </source>
</evidence>
<keyword evidence="1" id="KW-0472">Membrane</keyword>
<accession>A0A6C0H943</accession>
<dbReference type="InterPro" id="IPR000909">
    <property type="entry name" value="PLipase_C_PInositol-sp_X_dom"/>
</dbReference>
<evidence type="ECO:0000256" key="1">
    <source>
        <dbReference type="SAM" id="Phobius"/>
    </source>
</evidence>
<dbReference type="Pfam" id="PF00387">
    <property type="entry name" value="PI-PLC-Y"/>
    <property type="match status" value="1"/>
</dbReference>
<protein>
    <recommendedName>
        <fullName evidence="2">PI-PLC Y-box domain-containing protein</fullName>
    </recommendedName>
</protein>
<feature type="transmembrane region" description="Helical" evidence="1">
    <location>
        <begin position="16"/>
        <end position="38"/>
    </location>
</feature>
<organism evidence="3">
    <name type="scientific">viral metagenome</name>
    <dbReference type="NCBI Taxonomy" id="1070528"/>
    <lineage>
        <taxon>unclassified sequences</taxon>
        <taxon>metagenomes</taxon>
        <taxon>organismal metagenomes</taxon>
    </lineage>
</organism>
<dbReference type="PROSITE" id="PS50007">
    <property type="entry name" value="PIPLC_X_DOMAIN"/>
    <property type="match status" value="1"/>
</dbReference>
<keyword evidence="1" id="KW-0812">Transmembrane</keyword>